<proteinExistence type="predicted"/>
<accession>A0A158B2J3</accession>
<organism evidence="2 3">
    <name type="scientific">Caballeronia hypogeia</name>
    <dbReference type="NCBI Taxonomy" id="1777140"/>
    <lineage>
        <taxon>Bacteria</taxon>
        <taxon>Pseudomonadati</taxon>
        <taxon>Pseudomonadota</taxon>
        <taxon>Betaproteobacteria</taxon>
        <taxon>Burkholderiales</taxon>
        <taxon>Burkholderiaceae</taxon>
        <taxon>Caballeronia</taxon>
    </lineage>
</organism>
<comment type="caution">
    <text evidence="2">The sequence shown here is derived from an EMBL/GenBank/DDBJ whole genome shotgun (WGS) entry which is preliminary data.</text>
</comment>
<gene>
    <name evidence="2" type="ORF">AWB79_03111</name>
</gene>
<feature type="compositionally biased region" description="Acidic residues" evidence="1">
    <location>
        <begin position="38"/>
        <end position="50"/>
    </location>
</feature>
<reference evidence="2" key="1">
    <citation type="submission" date="2016-01" db="EMBL/GenBank/DDBJ databases">
        <authorList>
            <person name="Peeters C."/>
        </authorList>
    </citation>
    <scope>NUCLEOTIDE SEQUENCE</scope>
    <source>
        <strain evidence="2">LMG 29322</strain>
    </source>
</reference>
<dbReference type="AlphaFoldDB" id="A0A158B2J3"/>
<dbReference type="EMBL" id="FCOA02000009">
    <property type="protein sequence ID" value="SAK64391.1"/>
    <property type="molecule type" value="Genomic_DNA"/>
</dbReference>
<protein>
    <submittedName>
        <fullName evidence="2">Uncharacterized protein</fullName>
    </submittedName>
</protein>
<feature type="region of interest" description="Disordered" evidence="1">
    <location>
        <begin position="35"/>
        <end position="70"/>
    </location>
</feature>
<dbReference type="RefSeq" id="WP_157695787.1">
    <property type="nucleotide sequence ID" value="NZ_FCOA02000009.1"/>
</dbReference>
<evidence type="ECO:0000256" key="1">
    <source>
        <dbReference type="SAM" id="MobiDB-lite"/>
    </source>
</evidence>
<name>A0A158B2J3_9BURK</name>
<evidence type="ECO:0000313" key="3">
    <source>
        <dbReference type="Proteomes" id="UP000054851"/>
    </source>
</evidence>
<keyword evidence="3" id="KW-1185">Reference proteome</keyword>
<evidence type="ECO:0000313" key="2">
    <source>
        <dbReference type="EMBL" id="SAK64391.1"/>
    </source>
</evidence>
<dbReference type="Proteomes" id="UP000054851">
    <property type="component" value="Unassembled WGS sequence"/>
</dbReference>
<sequence length="70" mass="7755">MRTRTREVVRMLATFRHSAQCSRLRAAAAAQEVRDLANEEADDAVQEDDERAQSGGDALIGPRKPHPGMH</sequence>